<feature type="domain" description="YchJ-like middle NTF2-like" evidence="1">
    <location>
        <begin position="27"/>
        <end position="126"/>
    </location>
</feature>
<accession>A0A941F7Y5</accession>
<dbReference type="InterPro" id="IPR048469">
    <property type="entry name" value="YchJ-like_M"/>
</dbReference>
<dbReference type="EMBL" id="JAGTAR010000047">
    <property type="protein sequence ID" value="MBR8538037.1"/>
    <property type="molecule type" value="Genomic_DNA"/>
</dbReference>
<dbReference type="RefSeq" id="WP_212193059.1">
    <property type="nucleotide sequence ID" value="NZ_JAGTAR010000047.1"/>
</dbReference>
<keyword evidence="3" id="KW-1185">Reference proteome</keyword>
<dbReference type="PANTHER" id="PTHR33747">
    <property type="entry name" value="UPF0225 PROTEIN SCO1677"/>
    <property type="match status" value="1"/>
</dbReference>
<sequence>MNCNCGSNNPYGTCCMPFIEGHHQAPTAESLMRSRYTAFTLANIDYLMKTHHVSTRPIKDKLEILNWAKSVQWMGLTILNTQKGKAHDKDGIVEFKALYIENGTLQAIHEKSLFRNEKGIWYYVSGQHY</sequence>
<dbReference type="Pfam" id="PF17775">
    <property type="entry name" value="YchJ_M-like"/>
    <property type="match status" value="1"/>
</dbReference>
<dbReference type="PANTHER" id="PTHR33747:SF1">
    <property type="entry name" value="ADENYLATE CYCLASE-ASSOCIATED CAP C-TERMINAL DOMAIN-CONTAINING PROTEIN"/>
    <property type="match status" value="1"/>
</dbReference>
<evidence type="ECO:0000313" key="3">
    <source>
        <dbReference type="Proteomes" id="UP000679220"/>
    </source>
</evidence>
<evidence type="ECO:0000259" key="1">
    <source>
        <dbReference type="Pfam" id="PF17775"/>
    </source>
</evidence>
<dbReference type="InterPro" id="IPR032710">
    <property type="entry name" value="NTF2-like_dom_sf"/>
</dbReference>
<proteinExistence type="predicted"/>
<dbReference type="Gene3D" id="3.10.450.50">
    <property type="match status" value="1"/>
</dbReference>
<dbReference type="AlphaFoldDB" id="A0A941F7Y5"/>
<dbReference type="Proteomes" id="UP000679220">
    <property type="component" value="Unassembled WGS sequence"/>
</dbReference>
<gene>
    <name evidence="2" type="ORF">KDU71_20880</name>
</gene>
<reference evidence="2" key="2">
    <citation type="submission" date="2021-04" db="EMBL/GenBank/DDBJ databases">
        <authorList>
            <person name="Zhang T."/>
            <person name="Zhang Y."/>
            <person name="Lu D."/>
            <person name="Zuo D."/>
            <person name="Du Z."/>
        </authorList>
    </citation>
    <scope>NUCLEOTIDE SEQUENCE</scope>
    <source>
        <strain evidence="2">JR1</strain>
    </source>
</reference>
<evidence type="ECO:0000313" key="2">
    <source>
        <dbReference type="EMBL" id="MBR8538037.1"/>
    </source>
</evidence>
<protein>
    <recommendedName>
        <fullName evidence="1">YchJ-like middle NTF2-like domain-containing protein</fullName>
    </recommendedName>
</protein>
<organism evidence="2 3">
    <name type="scientific">Carboxylicivirga sediminis</name>
    <dbReference type="NCBI Taxonomy" id="2006564"/>
    <lineage>
        <taxon>Bacteria</taxon>
        <taxon>Pseudomonadati</taxon>
        <taxon>Bacteroidota</taxon>
        <taxon>Bacteroidia</taxon>
        <taxon>Marinilabiliales</taxon>
        <taxon>Marinilabiliaceae</taxon>
        <taxon>Carboxylicivirga</taxon>
    </lineage>
</organism>
<comment type="caution">
    <text evidence="2">The sequence shown here is derived from an EMBL/GenBank/DDBJ whole genome shotgun (WGS) entry which is preliminary data.</text>
</comment>
<dbReference type="SUPFAM" id="SSF54427">
    <property type="entry name" value="NTF2-like"/>
    <property type="match status" value="1"/>
</dbReference>
<reference evidence="2" key="1">
    <citation type="journal article" date="2018" name="Int. J. Syst. Evol. Microbiol.">
        <title>Carboxylicivirga sediminis sp. nov., isolated from coastal sediment.</title>
        <authorList>
            <person name="Wang F.Q."/>
            <person name="Ren L.H."/>
            <person name="Zou R.J."/>
            <person name="Sun Y.Z."/>
            <person name="Liu X.J."/>
            <person name="Jiang F."/>
            <person name="Liu L.J."/>
        </authorList>
    </citation>
    <scope>NUCLEOTIDE SEQUENCE</scope>
    <source>
        <strain evidence="2">JR1</strain>
    </source>
</reference>
<name>A0A941F7Y5_9BACT</name>